<evidence type="ECO:0000259" key="8">
    <source>
        <dbReference type="PROSITE" id="PS50071"/>
    </source>
</evidence>
<feature type="compositionally biased region" description="Basic and acidic residues" evidence="7">
    <location>
        <begin position="363"/>
        <end position="374"/>
    </location>
</feature>
<dbReference type="InterPro" id="IPR017970">
    <property type="entry name" value="Homeobox_CS"/>
</dbReference>
<dbReference type="STRING" id="623744.A0A553MNP3"/>
<dbReference type="Pfam" id="PF00046">
    <property type="entry name" value="Homeodomain"/>
    <property type="match status" value="1"/>
</dbReference>
<feature type="region of interest" description="Disordered" evidence="7">
    <location>
        <begin position="345"/>
        <end position="415"/>
    </location>
</feature>
<organism evidence="9 10">
    <name type="scientific">Danionella cerebrum</name>
    <dbReference type="NCBI Taxonomy" id="2873325"/>
    <lineage>
        <taxon>Eukaryota</taxon>
        <taxon>Metazoa</taxon>
        <taxon>Chordata</taxon>
        <taxon>Craniata</taxon>
        <taxon>Vertebrata</taxon>
        <taxon>Euteleostomi</taxon>
        <taxon>Actinopterygii</taxon>
        <taxon>Neopterygii</taxon>
        <taxon>Teleostei</taxon>
        <taxon>Ostariophysi</taxon>
        <taxon>Cypriniformes</taxon>
        <taxon>Danionidae</taxon>
        <taxon>Danioninae</taxon>
        <taxon>Danionella</taxon>
    </lineage>
</organism>
<keyword evidence="2 5" id="KW-0238">DNA-binding</keyword>
<dbReference type="CDD" id="cd00086">
    <property type="entry name" value="homeodomain"/>
    <property type="match status" value="1"/>
</dbReference>
<keyword evidence="10" id="KW-1185">Reference proteome</keyword>
<dbReference type="PANTHER" id="PTHR24329">
    <property type="entry name" value="HOMEOBOX PROTEIN ARISTALESS"/>
    <property type="match status" value="1"/>
</dbReference>
<dbReference type="PANTHER" id="PTHR24329:SF576">
    <property type="entry name" value="RETINAL HOMEOBOX PROTEIN RX1"/>
    <property type="match status" value="1"/>
</dbReference>
<evidence type="ECO:0000256" key="7">
    <source>
        <dbReference type="SAM" id="MobiDB-lite"/>
    </source>
</evidence>
<feature type="domain" description="Homeobox" evidence="8">
    <location>
        <begin position="244"/>
        <end position="304"/>
    </location>
</feature>
<comment type="caution">
    <text evidence="9">The sequence shown here is derived from an EMBL/GenBank/DDBJ whole genome shotgun (WGS) entry which is preliminary data.</text>
</comment>
<feature type="compositionally biased region" description="Polar residues" evidence="7">
    <location>
        <begin position="406"/>
        <end position="415"/>
    </location>
</feature>
<feature type="compositionally biased region" description="Polar residues" evidence="7">
    <location>
        <begin position="348"/>
        <end position="360"/>
    </location>
</feature>
<evidence type="ECO:0000256" key="2">
    <source>
        <dbReference type="ARBA" id="ARBA00023125"/>
    </source>
</evidence>
<dbReference type="SMART" id="SM00389">
    <property type="entry name" value="HOX"/>
    <property type="match status" value="1"/>
</dbReference>
<evidence type="ECO:0000256" key="3">
    <source>
        <dbReference type="ARBA" id="ARBA00023155"/>
    </source>
</evidence>
<evidence type="ECO:0000313" key="9">
    <source>
        <dbReference type="EMBL" id="TRY54797.1"/>
    </source>
</evidence>
<dbReference type="InterPro" id="IPR009057">
    <property type="entry name" value="Homeodomain-like_sf"/>
</dbReference>
<evidence type="ECO:0000313" key="10">
    <source>
        <dbReference type="Proteomes" id="UP000316079"/>
    </source>
</evidence>
<accession>A0A553MNP3</accession>
<evidence type="ECO:0000256" key="6">
    <source>
        <dbReference type="RuleBase" id="RU000682"/>
    </source>
</evidence>
<dbReference type="InterPro" id="IPR050649">
    <property type="entry name" value="Paired_Homeobox_TFs"/>
</dbReference>
<sequence length="415" mass="46348">MCRYLPAHTCQLSALIEDFDMKSCLGSQLYPVASDPGLKPSALCLPDTITKEILKDGSNILLHEEFFGAVLALKSVTHSVKIGPAVFGRCLNLIKVSTGLAVSADASDSSSISPQFDLISREKLNEDDWEVGHTPDSTEKNSENYKVFSTITLLRFLSFIGSSMFSPAHLVAPLSPALFQAPAGHFFPAFPSRASPPHIFIPGPLFSYELLRRYLQPEPCKQTLLLSTAPTGRLVECIDDARPVKQRRARANYSSWQLEELEKAFESTHYPDVFMREALALRLDLIEARVQVWFQNRRAKMRRQIKLQNHPEIQTETHLESVGESSELHSGSSVSGGIFWLRTEERGSPTQHRPSSSAPQSPVREEQPSPEDLRCCSIAQLRAKARDYEAEIHSSVSRGHHRKSPQDATSNLNRE</sequence>
<name>A0A553MNP3_9TELE</name>
<dbReference type="FunFam" id="1.10.10.60:FF:000304">
    <property type="entry name" value="Visual system homeobox"/>
    <property type="match status" value="1"/>
</dbReference>
<dbReference type="PROSITE" id="PS50071">
    <property type="entry name" value="HOMEOBOX_2"/>
    <property type="match status" value="1"/>
</dbReference>
<dbReference type="GO" id="GO:0000981">
    <property type="term" value="F:DNA-binding transcription factor activity, RNA polymerase II-specific"/>
    <property type="evidence" value="ECO:0007669"/>
    <property type="project" value="InterPro"/>
</dbReference>
<evidence type="ECO:0000256" key="5">
    <source>
        <dbReference type="PROSITE-ProRule" id="PRU00108"/>
    </source>
</evidence>
<comment type="subcellular location">
    <subcellularLocation>
        <location evidence="1 5 6">Nucleus</location>
    </subcellularLocation>
</comment>
<dbReference type="Gene3D" id="1.10.10.60">
    <property type="entry name" value="Homeodomain-like"/>
    <property type="match status" value="1"/>
</dbReference>
<gene>
    <name evidence="9" type="ORF">DNTS_001768</name>
</gene>
<evidence type="ECO:0000256" key="4">
    <source>
        <dbReference type="ARBA" id="ARBA00023242"/>
    </source>
</evidence>
<dbReference type="SUPFAM" id="SSF46689">
    <property type="entry name" value="Homeodomain-like"/>
    <property type="match status" value="1"/>
</dbReference>
<feature type="DNA-binding region" description="Homeobox" evidence="5">
    <location>
        <begin position="246"/>
        <end position="305"/>
    </location>
</feature>
<dbReference type="InterPro" id="IPR001356">
    <property type="entry name" value="HD"/>
</dbReference>
<dbReference type="PROSITE" id="PS00027">
    <property type="entry name" value="HOMEOBOX_1"/>
    <property type="match status" value="1"/>
</dbReference>
<dbReference type="GO" id="GO:0005634">
    <property type="term" value="C:nucleus"/>
    <property type="evidence" value="ECO:0007669"/>
    <property type="project" value="UniProtKB-SubCell"/>
</dbReference>
<dbReference type="GO" id="GO:0000977">
    <property type="term" value="F:RNA polymerase II transcription regulatory region sequence-specific DNA binding"/>
    <property type="evidence" value="ECO:0007669"/>
    <property type="project" value="TreeGrafter"/>
</dbReference>
<dbReference type="AlphaFoldDB" id="A0A553MNP3"/>
<dbReference type="OrthoDB" id="6159439at2759"/>
<dbReference type="Proteomes" id="UP000316079">
    <property type="component" value="Unassembled WGS sequence"/>
</dbReference>
<protein>
    <recommendedName>
        <fullName evidence="8">Homeobox domain-containing protein</fullName>
    </recommendedName>
</protein>
<keyword evidence="3 5" id="KW-0371">Homeobox</keyword>
<reference evidence="9 10" key="1">
    <citation type="journal article" date="2019" name="Sci. Data">
        <title>Hybrid genome assembly and annotation of Danionella translucida.</title>
        <authorList>
            <person name="Kadobianskyi M."/>
            <person name="Schulze L."/>
            <person name="Schuelke M."/>
            <person name="Judkewitz B."/>
        </authorList>
    </citation>
    <scope>NUCLEOTIDE SEQUENCE [LARGE SCALE GENOMIC DNA]</scope>
    <source>
        <strain evidence="9 10">Bolton</strain>
    </source>
</reference>
<keyword evidence="4 5" id="KW-0539">Nucleus</keyword>
<proteinExistence type="predicted"/>
<dbReference type="EMBL" id="SRMA01027339">
    <property type="protein sequence ID" value="TRY54797.1"/>
    <property type="molecule type" value="Genomic_DNA"/>
</dbReference>
<evidence type="ECO:0000256" key="1">
    <source>
        <dbReference type="ARBA" id="ARBA00004123"/>
    </source>
</evidence>